<dbReference type="EMBL" id="CM007901">
    <property type="protein sequence ID" value="OTG04029.1"/>
    <property type="molecule type" value="Genomic_DNA"/>
</dbReference>
<name>A0A251SZP5_HELAN</name>
<feature type="chain" id="PRO_5012897056" evidence="1">
    <location>
        <begin position="29"/>
        <end position="50"/>
    </location>
</feature>
<evidence type="ECO:0000256" key="1">
    <source>
        <dbReference type="SAM" id="SignalP"/>
    </source>
</evidence>
<dbReference type="InParanoid" id="A0A251SZP5"/>
<keyword evidence="3" id="KW-1185">Reference proteome</keyword>
<gene>
    <name evidence="2" type="ORF">HannXRQ_Chr12g0357831</name>
</gene>
<feature type="signal peptide" evidence="1">
    <location>
        <begin position="1"/>
        <end position="28"/>
    </location>
</feature>
<organism evidence="2 3">
    <name type="scientific">Helianthus annuus</name>
    <name type="common">Common sunflower</name>
    <dbReference type="NCBI Taxonomy" id="4232"/>
    <lineage>
        <taxon>Eukaryota</taxon>
        <taxon>Viridiplantae</taxon>
        <taxon>Streptophyta</taxon>
        <taxon>Embryophyta</taxon>
        <taxon>Tracheophyta</taxon>
        <taxon>Spermatophyta</taxon>
        <taxon>Magnoliopsida</taxon>
        <taxon>eudicotyledons</taxon>
        <taxon>Gunneridae</taxon>
        <taxon>Pentapetalae</taxon>
        <taxon>asterids</taxon>
        <taxon>campanulids</taxon>
        <taxon>Asterales</taxon>
        <taxon>Asteraceae</taxon>
        <taxon>Asteroideae</taxon>
        <taxon>Heliantheae alliance</taxon>
        <taxon>Heliantheae</taxon>
        <taxon>Helianthus</taxon>
    </lineage>
</organism>
<evidence type="ECO:0000313" key="3">
    <source>
        <dbReference type="Proteomes" id="UP000215914"/>
    </source>
</evidence>
<keyword evidence="1" id="KW-0732">Signal</keyword>
<dbReference type="AlphaFoldDB" id="A0A251SZP5"/>
<proteinExistence type="predicted"/>
<reference evidence="3" key="1">
    <citation type="journal article" date="2017" name="Nature">
        <title>The sunflower genome provides insights into oil metabolism, flowering and Asterid evolution.</title>
        <authorList>
            <person name="Badouin H."/>
            <person name="Gouzy J."/>
            <person name="Grassa C.J."/>
            <person name="Murat F."/>
            <person name="Staton S.E."/>
            <person name="Cottret L."/>
            <person name="Lelandais-Briere C."/>
            <person name="Owens G.L."/>
            <person name="Carrere S."/>
            <person name="Mayjonade B."/>
            <person name="Legrand L."/>
            <person name="Gill N."/>
            <person name="Kane N.C."/>
            <person name="Bowers J.E."/>
            <person name="Hubner S."/>
            <person name="Bellec A."/>
            <person name="Berard A."/>
            <person name="Berges H."/>
            <person name="Blanchet N."/>
            <person name="Boniface M.C."/>
            <person name="Brunel D."/>
            <person name="Catrice O."/>
            <person name="Chaidir N."/>
            <person name="Claudel C."/>
            <person name="Donnadieu C."/>
            <person name="Faraut T."/>
            <person name="Fievet G."/>
            <person name="Helmstetter N."/>
            <person name="King M."/>
            <person name="Knapp S.J."/>
            <person name="Lai Z."/>
            <person name="Le Paslier M.C."/>
            <person name="Lippi Y."/>
            <person name="Lorenzon L."/>
            <person name="Mandel J.R."/>
            <person name="Marage G."/>
            <person name="Marchand G."/>
            <person name="Marquand E."/>
            <person name="Bret-Mestries E."/>
            <person name="Morien E."/>
            <person name="Nambeesan S."/>
            <person name="Nguyen T."/>
            <person name="Pegot-Espagnet P."/>
            <person name="Pouilly N."/>
            <person name="Raftis F."/>
            <person name="Sallet E."/>
            <person name="Schiex T."/>
            <person name="Thomas J."/>
            <person name="Vandecasteele C."/>
            <person name="Vares D."/>
            <person name="Vear F."/>
            <person name="Vautrin S."/>
            <person name="Crespi M."/>
            <person name="Mangin B."/>
            <person name="Burke J.M."/>
            <person name="Salse J."/>
            <person name="Munos S."/>
            <person name="Vincourt P."/>
            <person name="Rieseberg L.H."/>
            <person name="Langlade N.B."/>
        </authorList>
    </citation>
    <scope>NUCLEOTIDE SEQUENCE [LARGE SCALE GENOMIC DNA]</scope>
    <source>
        <strain evidence="3">cv. SF193</strain>
    </source>
</reference>
<accession>A0A251SZP5</accession>
<sequence>MQSILQPSIVLPYTELLLCLIFLSLETGVPDSNEQEEVVSSVQGNKTNCF</sequence>
<evidence type="ECO:0000313" key="2">
    <source>
        <dbReference type="EMBL" id="OTG04029.1"/>
    </source>
</evidence>
<protein>
    <submittedName>
        <fullName evidence="2">Uncharacterized protein</fullName>
    </submittedName>
</protein>
<dbReference type="Proteomes" id="UP000215914">
    <property type="component" value="Chromosome 12"/>
</dbReference>